<protein>
    <submittedName>
        <fullName evidence="1">Uncharacterized protein</fullName>
    </submittedName>
</protein>
<gene>
    <name evidence="1" type="ORF">DM484_22260</name>
</gene>
<proteinExistence type="predicted"/>
<dbReference type="Proteomes" id="UP000249396">
    <property type="component" value="Unassembled WGS sequence"/>
</dbReference>
<dbReference type="AlphaFoldDB" id="A0A2W4QP45"/>
<reference evidence="1 2" key="1">
    <citation type="journal article" date="2018" name="Aquat. Microb. Ecol.">
        <title>Gammaproteobacterial methanotrophs dominate.</title>
        <authorList>
            <person name="Rissanen A.J."/>
            <person name="Saarenheimo J."/>
            <person name="Tiirola M."/>
            <person name="Peura S."/>
            <person name="Aalto S.L."/>
            <person name="Karvinen A."/>
            <person name="Nykanen H."/>
        </authorList>
    </citation>
    <scope>NUCLEOTIDE SEQUENCE [LARGE SCALE GENOMIC DNA]</scope>
    <source>
        <strain evidence="1">AMbin10</strain>
    </source>
</reference>
<evidence type="ECO:0000313" key="1">
    <source>
        <dbReference type="EMBL" id="PZN73782.1"/>
    </source>
</evidence>
<comment type="caution">
    <text evidence="1">The sequence shown here is derived from an EMBL/GenBank/DDBJ whole genome shotgun (WGS) entry which is preliminary data.</text>
</comment>
<organism evidence="1 2">
    <name type="scientific">Candidatus Methylumidiphilus alinenensis</name>
    <dbReference type="NCBI Taxonomy" id="2202197"/>
    <lineage>
        <taxon>Bacteria</taxon>
        <taxon>Pseudomonadati</taxon>
        <taxon>Pseudomonadota</taxon>
        <taxon>Gammaproteobacteria</taxon>
        <taxon>Methylococcales</taxon>
        <taxon>Candidatus Methylumidiphilus</taxon>
    </lineage>
</organism>
<sequence length="93" mass="10390">MNTQSRIPKLNDVSFDGALLWFSEMKCRDLHFHPDDDPATLEKISDGTPSFTALEIEEVRFIIDELDAGIGHDQVIEAAYPIAMHAMGIMLDA</sequence>
<name>A0A2W4QP45_9GAMM</name>
<evidence type="ECO:0000313" key="2">
    <source>
        <dbReference type="Proteomes" id="UP000249396"/>
    </source>
</evidence>
<dbReference type="EMBL" id="QJPH01000446">
    <property type="protein sequence ID" value="PZN73782.1"/>
    <property type="molecule type" value="Genomic_DNA"/>
</dbReference>
<accession>A0A2W4QP45</accession>